<name>A0AAN9V8U1_9ORTH</name>
<reference evidence="7 8" key="1">
    <citation type="submission" date="2024-03" db="EMBL/GenBank/DDBJ databases">
        <title>The genome assembly and annotation of the cricket Gryllus longicercus Weissman &amp; Gray.</title>
        <authorList>
            <person name="Szrajer S."/>
            <person name="Gray D."/>
            <person name="Ylla G."/>
        </authorList>
    </citation>
    <scope>NUCLEOTIDE SEQUENCE [LARGE SCALE GENOMIC DNA]</scope>
    <source>
        <strain evidence="7">DAG 2021-001</strain>
        <tissue evidence="7">Whole body minus gut</tissue>
    </source>
</reference>
<dbReference type="PRINTS" id="PR00783">
    <property type="entry name" value="MINTRINSICP"/>
</dbReference>
<keyword evidence="4 6" id="KW-0472">Membrane</keyword>
<comment type="subcellular location">
    <subcellularLocation>
        <location evidence="1">Membrane</location>
        <topology evidence="1">Multi-pass membrane protein</topology>
    </subcellularLocation>
</comment>
<dbReference type="Gene3D" id="1.20.1080.10">
    <property type="entry name" value="Glycerol uptake facilitator protein"/>
    <property type="match status" value="1"/>
</dbReference>
<sequence length="284" mass="30303">MPAPGIKKAFRGDGSGSLLAPQTPMQVAAIFGAEFLGTALLLFMGCMGSMLPLGKYTLENQHLQTAMVFGITVMFVIQIIGHTSVAHINPAVSLCSLILGKIRVVTFGVYVAAQILGAIVGVGLLKAVTPNHSWNDTQFGCCSSCLNIPSPSLSNVQAFLAEFMVTCVLIFLVCGIWDARNKNDSAAPIKFGLTIMGLALAEGNFTGTSMNPARSLGPAIWEGNWERHWVYWAAPLTASVFATLFYSYVLNTDYSRKESAEEVSLTAIKGDGQSASRNAAEPDE</sequence>
<evidence type="ECO:0000313" key="7">
    <source>
        <dbReference type="EMBL" id="KAK7792632.1"/>
    </source>
</evidence>
<dbReference type="GO" id="GO:0005886">
    <property type="term" value="C:plasma membrane"/>
    <property type="evidence" value="ECO:0007669"/>
    <property type="project" value="TreeGrafter"/>
</dbReference>
<dbReference type="SUPFAM" id="SSF81338">
    <property type="entry name" value="Aquaporin-like"/>
    <property type="match status" value="1"/>
</dbReference>
<keyword evidence="5" id="KW-0813">Transport</keyword>
<dbReference type="Proteomes" id="UP001378592">
    <property type="component" value="Unassembled WGS sequence"/>
</dbReference>
<feature type="transmembrane region" description="Helical" evidence="6">
    <location>
        <begin position="229"/>
        <end position="249"/>
    </location>
</feature>
<dbReference type="AlphaFoldDB" id="A0AAN9V8U1"/>
<gene>
    <name evidence="7" type="ORF">R5R35_007302</name>
</gene>
<evidence type="ECO:0000256" key="1">
    <source>
        <dbReference type="ARBA" id="ARBA00004141"/>
    </source>
</evidence>
<feature type="transmembrane region" description="Helical" evidence="6">
    <location>
        <begin position="156"/>
        <end position="177"/>
    </location>
</feature>
<evidence type="ECO:0000256" key="6">
    <source>
        <dbReference type="SAM" id="Phobius"/>
    </source>
</evidence>
<proteinExistence type="inferred from homology"/>
<protein>
    <recommendedName>
        <fullName evidence="9">Aquaporin</fullName>
    </recommendedName>
</protein>
<feature type="transmembrane region" description="Helical" evidence="6">
    <location>
        <begin position="27"/>
        <end position="51"/>
    </location>
</feature>
<feature type="transmembrane region" description="Helical" evidence="6">
    <location>
        <begin position="189"/>
        <end position="209"/>
    </location>
</feature>
<accession>A0AAN9V8U1</accession>
<dbReference type="PANTHER" id="PTHR19139">
    <property type="entry name" value="AQUAPORIN TRANSPORTER"/>
    <property type="match status" value="1"/>
</dbReference>
<comment type="similarity">
    <text evidence="5">Belongs to the MIP/aquaporin (TC 1.A.8) family.</text>
</comment>
<dbReference type="GO" id="GO:0015267">
    <property type="term" value="F:channel activity"/>
    <property type="evidence" value="ECO:0007669"/>
    <property type="project" value="InterPro"/>
</dbReference>
<dbReference type="PANTHER" id="PTHR19139:SF270">
    <property type="entry name" value="ENTOMOGLYCEROPORIN 1-RELATED"/>
    <property type="match status" value="1"/>
</dbReference>
<organism evidence="7 8">
    <name type="scientific">Gryllus longicercus</name>
    <dbReference type="NCBI Taxonomy" id="2509291"/>
    <lineage>
        <taxon>Eukaryota</taxon>
        <taxon>Metazoa</taxon>
        <taxon>Ecdysozoa</taxon>
        <taxon>Arthropoda</taxon>
        <taxon>Hexapoda</taxon>
        <taxon>Insecta</taxon>
        <taxon>Pterygota</taxon>
        <taxon>Neoptera</taxon>
        <taxon>Polyneoptera</taxon>
        <taxon>Orthoptera</taxon>
        <taxon>Ensifera</taxon>
        <taxon>Gryllidea</taxon>
        <taxon>Grylloidea</taxon>
        <taxon>Gryllidae</taxon>
        <taxon>Gryllinae</taxon>
        <taxon>Gryllus</taxon>
    </lineage>
</organism>
<dbReference type="Pfam" id="PF00230">
    <property type="entry name" value="MIP"/>
    <property type="match status" value="1"/>
</dbReference>
<evidence type="ECO:0000256" key="3">
    <source>
        <dbReference type="ARBA" id="ARBA00022989"/>
    </source>
</evidence>
<dbReference type="EMBL" id="JAZDUA010000437">
    <property type="protein sequence ID" value="KAK7792632.1"/>
    <property type="molecule type" value="Genomic_DNA"/>
</dbReference>
<dbReference type="InterPro" id="IPR023271">
    <property type="entry name" value="Aquaporin-like"/>
</dbReference>
<evidence type="ECO:0000313" key="8">
    <source>
        <dbReference type="Proteomes" id="UP001378592"/>
    </source>
</evidence>
<keyword evidence="2 5" id="KW-0812">Transmembrane</keyword>
<comment type="caution">
    <text evidence="7">The sequence shown here is derived from an EMBL/GenBank/DDBJ whole genome shotgun (WGS) entry which is preliminary data.</text>
</comment>
<evidence type="ECO:0000256" key="4">
    <source>
        <dbReference type="ARBA" id="ARBA00023136"/>
    </source>
</evidence>
<dbReference type="CDD" id="cd00333">
    <property type="entry name" value="MIP"/>
    <property type="match status" value="1"/>
</dbReference>
<keyword evidence="3 6" id="KW-1133">Transmembrane helix</keyword>
<evidence type="ECO:0000256" key="5">
    <source>
        <dbReference type="RuleBase" id="RU000477"/>
    </source>
</evidence>
<dbReference type="InterPro" id="IPR000425">
    <property type="entry name" value="MIP"/>
</dbReference>
<dbReference type="InterPro" id="IPR034294">
    <property type="entry name" value="Aquaporin_transptr"/>
</dbReference>
<feature type="transmembrane region" description="Helical" evidence="6">
    <location>
        <begin position="63"/>
        <end position="81"/>
    </location>
</feature>
<evidence type="ECO:0000256" key="2">
    <source>
        <dbReference type="ARBA" id="ARBA00022692"/>
    </source>
</evidence>
<evidence type="ECO:0008006" key="9">
    <source>
        <dbReference type="Google" id="ProtNLM"/>
    </source>
</evidence>
<feature type="transmembrane region" description="Helical" evidence="6">
    <location>
        <begin position="102"/>
        <end position="125"/>
    </location>
</feature>
<keyword evidence="8" id="KW-1185">Reference proteome</keyword>